<feature type="transmembrane region" description="Helical" evidence="6">
    <location>
        <begin position="69"/>
        <end position="95"/>
    </location>
</feature>
<dbReference type="GO" id="GO:0005886">
    <property type="term" value="C:plasma membrane"/>
    <property type="evidence" value="ECO:0007669"/>
    <property type="project" value="TreeGrafter"/>
</dbReference>
<feature type="domain" description="Late embryogenesis abundant protein LEA-2 subgroup" evidence="7">
    <location>
        <begin position="132"/>
        <end position="233"/>
    </location>
</feature>
<dbReference type="OrthoDB" id="1917746at2759"/>
<dbReference type="InterPro" id="IPR044839">
    <property type="entry name" value="NDR1-like"/>
</dbReference>
<dbReference type="InterPro" id="IPR004864">
    <property type="entry name" value="LEA_2"/>
</dbReference>
<evidence type="ECO:0000259" key="7">
    <source>
        <dbReference type="Pfam" id="PF03168"/>
    </source>
</evidence>
<sequence>MAAHQKIHPADLETGSQEAPLVSRDSVHSEKGDAASPATRPPLYPRRRRAIPVAHSEPPKKRRSRCCRCLCWTFCMLLLFIVLVAATAGILYLVFQPKAPKYSVDRLRISSFNVNNSASGSFDVSAAFSVVVTATNPNKKIGIFYEEKSHLSVWYDGTNLCTGSLPAFYQGHRNTTVLTVALTGQTAVDTNMIRSLEAQRQAGTIPLLFRGSVPVRVKFGALKLWKVRFLVSCDIVVNNLSVTNNISIRSSRCGFKFRM</sequence>
<dbReference type="EMBL" id="LR746281">
    <property type="protein sequence ID" value="CAA7410619.1"/>
    <property type="molecule type" value="Genomic_DNA"/>
</dbReference>
<dbReference type="Pfam" id="PF03168">
    <property type="entry name" value="LEA_2"/>
    <property type="match status" value="1"/>
</dbReference>
<accession>A0A7I8LL03</accession>
<comment type="subcellular location">
    <subcellularLocation>
        <location evidence="1">Membrane</location>
        <topology evidence="1">Single-pass membrane protein</topology>
    </subcellularLocation>
</comment>
<evidence type="ECO:0000256" key="6">
    <source>
        <dbReference type="SAM" id="Phobius"/>
    </source>
</evidence>
<evidence type="ECO:0000256" key="5">
    <source>
        <dbReference type="SAM" id="MobiDB-lite"/>
    </source>
</evidence>
<organism evidence="8 9">
    <name type="scientific">Spirodela intermedia</name>
    <name type="common">Intermediate duckweed</name>
    <dbReference type="NCBI Taxonomy" id="51605"/>
    <lineage>
        <taxon>Eukaryota</taxon>
        <taxon>Viridiplantae</taxon>
        <taxon>Streptophyta</taxon>
        <taxon>Embryophyta</taxon>
        <taxon>Tracheophyta</taxon>
        <taxon>Spermatophyta</taxon>
        <taxon>Magnoliopsida</taxon>
        <taxon>Liliopsida</taxon>
        <taxon>Araceae</taxon>
        <taxon>Lemnoideae</taxon>
        <taxon>Spirodela</taxon>
    </lineage>
</organism>
<evidence type="ECO:0000256" key="2">
    <source>
        <dbReference type="ARBA" id="ARBA00022692"/>
    </source>
</evidence>
<dbReference type="AlphaFoldDB" id="A0A7I8LL03"/>
<evidence type="ECO:0000256" key="3">
    <source>
        <dbReference type="ARBA" id="ARBA00022989"/>
    </source>
</evidence>
<evidence type="ECO:0000256" key="4">
    <source>
        <dbReference type="ARBA" id="ARBA00023136"/>
    </source>
</evidence>
<reference evidence="8" key="1">
    <citation type="submission" date="2020-02" db="EMBL/GenBank/DDBJ databases">
        <authorList>
            <person name="Scholz U."/>
            <person name="Mascher M."/>
            <person name="Fiebig A."/>
        </authorList>
    </citation>
    <scope>NUCLEOTIDE SEQUENCE</scope>
</reference>
<keyword evidence="4 6" id="KW-0472">Membrane</keyword>
<feature type="region of interest" description="Disordered" evidence="5">
    <location>
        <begin position="1"/>
        <end position="60"/>
    </location>
</feature>
<keyword evidence="9" id="KW-1185">Reference proteome</keyword>
<gene>
    <name evidence="8" type="ORF">SI8410_18021297</name>
</gene>
<evidence type="ECO:0000256" key="1">
    <source>
        <dbReference type="ARBA" id="ARBA00004167"/>
    </source>
</evidence>
<evidence type="ECO:0000313" key="9">
    <source>
        <dbReference type="Proteomes" id="UP000663760"/>
    </source>
</evidence>
<evidence type="ECO:0000313" key="8">
    <source>
        <dbReference type="EMBL" id="CAA7410619.1"/>
    </source>
</evidence>
<keyword evidence="2 6" id="KW-0812">Transmembrane</keyword>
<dbReference type="Proteomes" id="UP000663760">
    <property type="component" value="Chromosome 18"/>
</dbReference>
<proteinExistence type="predicted"/>
<dbReference type="PANTHER" id="PTHR31234">
    <property type="entry name" value="LATE EMBRYOGENESIS ABUNDANT (LEA) HYDROXYPROLINE-RICH GLYCOPROTEIN FAMILY"/>
    <property type="match status" value="1"/>
</dbReference>
<keyword evidence="3 6" id="KW-1133">Transmembrane helix</keyword>
<protein>
    <recommendedName>
        <fullName evidence="7">Late embryogenesis abundant protein LEA-2 subgroup domain-containing protein</fullName>
    </recommendedName>
</protein>
<dbReference type="GO" id="GO:0098542">
    <property type="term" value="P:defense response to other organism"/>
    <property type="evidence" value="ECO:0007669"/>
    <property type="project" value="InterPro"/>
</dbReference>
<name>A0A7I8LL03_SPIIN</name>
<dbReference type="PANTHER" id="PTHR31234:SF72">
    <property type="entry name" value="NDR1_HIN1-LIKE PROTEIN 6"/>
    <property type="match status" value="1"/>
</dbReference>